<sequence length="113" mass="13702">MSELDVMQYLLVQRNRERELMAKKDQLKERLRKMKKQLQLFEHRDDEIPCLIASNNLYQMANVRTVREALSGHLTVVMRTFLKTHRKLLRVQRRMRHVHTAFFNNVDRQVANQ</sequence>
<protein>
    <submittedName>
        <fullName evidence="2">Uncharacterized protein</fullName>
    </submittedName>
</protein>
<evidence type="ECO:0000313" key="3">
    <source>
        <dbReference type="Proteomes" id="UP000007798"/>
    </source>
</evidence>
<dbReference type="KEGG" id="dwi:6639292"/>
<keyword evidence="1" id="KW-0175">Coiled coil</keyword>
<dbReference type="PhylomeDB" id="B4MLI2"/>
<dbReference type="AlphaFoldDB" id="B4MLI2"/>
<dbReference type="EMBL" id="CH963847">
    <property type="protein sequence ID" value="EDW72838.1"/>
    <property type="molecule type" value="Genomic_DNA"/>
</dbReference>
<dbReference type="Proteomes" id="UP000007798">
    <property type="component" value="Unassembled WGS sequence"/>
</dbReference>
<accession>B4MLI2</accession>
<keyword evidence="3" id="KW-1185">Reference proteome</keyword>
<name>B4MLI2_DROWI</name>
<dbReference type="InParanoid" id="B4MLI2"/>
<evidence type="ECO:0000256" key="1">
    <source>
        <dbReference type="SAM" id="Coils"/>
    </source>
</evidence>
<evidence type="ECO:0000313" key="2">
    <source>
        <dbReference type="EMBL" id="EDW72838.1"/>
    </source>
</evidence>
<gene>
    <name evidence="2" type="primary">Dwil\GK19271</name>
    <name evidence="2" type="ORF">Dwil_GK19271</name>
</gene>
<dbReference type="OMA" id="NIYQQCT"/>
<feature type="coiled-coil region" evidence="1">
    <location>
        <begin position="10"/>
        <end position="44"/>
    </location>
</feature>
<reference evidence="2 3" key="1">
    <citation type="journal article" date="2007" name="Nature">
        <title>Evolution of genes and genomes on the Drosophila phylogeny.</title>
        <authorList>
            <consortium name="Drosophila 12 Genomes Consortium"/>
            <person name="Clark A.G."/>
            <person name="Eisen M.B."/>
            <person name="Smith D.R."/>
            <person name="Bergman C.M."/>
            <person name="Oliver B."/>
            <person name="Markow T.A."/>
            <person name="Kaufman T.C."/>
            <person name="Kellis M."/>
            <person name="Gelbart W."/>
            <person name="Iyer V.N."/>
            <person name="Pollard D.A."/>
            <person name="Sackton T.B."/>
            <person name="Larracuente A.M."/>
            <person name="Singh N.D."/>
            <person name="Abad J.P."/>
            <person name="Abt D.N."/>
            <person name="Adryan B."/>
            <person name="Aguade M."/>
            <person name="Akashi H."/>
            <person name="Anderson W.W."/>
            <person name="Aquadro C.F."/>
            <person name="Ardell D.H."/>
            <person name="Arguello R."/>
            <person name="Artieri C.G."/>
            <person name="Barbash D.A."/>
            <person name="Barker D."/>
            <person name="Barsanti P."/>
            <person name="Batterham P."/>
            <person name="Batzoglou S."/>
            <person name="Begun D."/>
            <person name="Bhutkar A."/>
            <person name="Blanco E."/>
            <person name="Bosak S.A."/>
            <person name="Bradley R.K."/>
            <person name="Brand A.D."/>
            <person name="Brent M.R."/>
            <person name="Brooks A.N."/>
            <person name="Brown R.H."/>
            <person name="Butlin R.K."/>
            <person name="Caggese C."/>
            <person name="Calvi B.R."/>
            <person name="Bernardo de Carvalho A."/>
            <person name="Caspi A."/>
            <person name="Castrezana S."/>
            <person name="Celniker S.E."/>
            <person name="Chang J.L."/>
            <person name="Chapple C."/>
            <person name="Chatterji S."/>
            <person name="Chinwalla A."/>
            <person name="Civetta A."/>
            <person name="Clifton S.W."/>
            <person name="Comeron J.M."/>
            <person name="Costello J.C."/>
            <person name="Coyne J.A."/>
            <person name="Daub J."/>
            <person name="David R.G."/>
            <person name="Delcher A.L."/>
            <person name="Delehaunty K."/>
            <person name="Do C.B."/>
            <person name="Ebling H."/>
            <person name="Edwards K."/>
            <person name="Eickbush T."/>
            <person name="Evans J.D."/>
            <person name="Filipski A."/>
            <person name="Findeiss S."/>
            <person name="Freyhult E."/>
            <person name="Fulton L."/>
            <person name="Fulton R."/>
            <person name="Garcia A.C."/>
            <person name="Gardiner A."/>
            <person name="Garfield D.A."/>
            <person name="Garvin B.E."/>
            <person name="Gibson G."/>
            <person name="Gilbert D."/>
            <person name="Gnerre S."/>
            <person name="Godfrey J."/>
            <person name="Good R."/>
            <person name="Gotea V."/>
            <person name="Gravely B."/>
            <person name="Greenberg A.J."/>
            <person name="Griffiths-Jones S."/>
            <person name="Gross S."/>
            <person name="Guigo R."/>
            <person name="Gustafson E.A."/>
            <person name="Haerty W."/>
            <person name="Hahn M.W."/>
            <person name="Halligan D.L."/>
            <person name="Halpern A.L."/>
            <person name="Halter G.M."/>
            <person name="Han M.V."/>
            <person name="Heger A."/>
            <person name="Hillier L."/>
            <person name="Hinrichs A.S."/>
            <person name="Holmes I."/>
            <person name="Hoskins R.A."/>
            <person name="Hubisz M.J."/>
            <person name="Hultmark D."/>
            <person name="Huntley M.A."/>
            <person name="Jaffe D.B."/>
            <person name="Jagadeeshan S."/>
            <person name="Jeck W.R."/>
            <person name="Johnson J."/>
            <person name="Jones C.D."/>
            <person name="Jordan W.C."/>
            <person name="Karpen G.H."/>
            <person name="Kataoka E."/>
            <person name="Keightley P.D."/>
            <person name="Kheradpour P."/>
            <person name="Kirkness E.F."/>
            <person name="Koerich L.B."/>
            <person name="Kristiansen K."/>
            <person name="Kudrna D."/>
            <person name="Kulathinal R.J."/>
            <person name="Kumar S."/>
            <person name="Kwok R."/>
            <person name="Lander E."/>
            <person name="Langley C.H."/>
            <person name="Lapoint R."/>
            <person name="Lazzaro B.P."/>
            <person name="Lee S.J."/>
            <person name="Levesque L."/>
            <person name="Li R."/>
            <person name="Lin C.F."/>
            <person name="Lin M.F."/>
            <person name="Lindblad-Toh K."/>
            <person name="Llopart A."/>
            <person name="Long M."/>
            <person name="Low L."/>
            <person name="Lozovsky E."/>
            <person name="Lu J."/>
            <person name="Luo M."/>
            <person name="Machado C.A."/>
            <person name="Makalowski W."/>
            <person name="Marzo M."/>
            <person name="Matsuda M."/>
            <person name="Matzkin L."/>
            <person name="McAllister B."/>
            <person name="McBride C.S."/>
            <person name="McKernan B."/>
            <person name="McKernan K."/>
            <person name="Mendez-Lago M."/>
            <person name="Minx P."/>
            <person name="Mollenhauer M.U."/>
            <person name="Montooth K."/>
            <person name="Mount S.M."/>
            <person name="Mu X."/>
            <person name="Myers E."/>
            <person name="Negre B."/>
            <person name="Newfeld S."/>
            <person name="Nielsen R."/>
            <person name="Noor M.A."/>
            <person name="O'Grady P."/>
            <person name="Pachter L."/>
            <person name="Papaceit M."/>
            <person name="Parisi M.J."/>
            <person name="Parisi M."/>
            <person name="Parts L."/>
            <person name="Pedersen J.S."/>
            <person name="Pesole G."/>
            <person name="Phillippy A.M."/>
            <person name="Ponting C.P."/>
            <person name="Pop M."/>
            <person name="Porcelli D."/>
            <person name="Powell J.R."/>
            <person name="Prohaska S."/>
            <person name="Pruitt K."/>
            <person name="Puig M."/>
            <person name="Quesneville H."/>
            <person name="Ram K.R."/>
            <person name="Rand D."/>
            <person name="Rasmussen M.D."/>
            <person name="Reed L.K."/>
            <person name="Reenan R."/>
            <person name="Reily A."/>
            <person name="Remington K.A."/>
            <person name="Rieger T.T."/>
            <person name="Ritchie M.G."/>
            <person name="Robin C."/>
            <person name="Rogers Y.H."/>
            <person name="Rohde C."/>
            <person name="Rozas J."/>
            <person name="Rubenfield M.J."/>
            <person name="Ruiz A."/>
            <person name="Russo S."/>
            <person name="Salzberg S.L."/>
            <person name="Sanchez-Gracia A."/>
            <person name="Saranga D.J."/>
            <person name="Sato H."/>
            <person name="Schaeffer S.W."/>
            <person name="Schatz M.C."/>
            <person name="Schlenke T."/>
            <person name="Schwartz R."/>
            <person name="Segarra C."/>
            <person name="Singh R.S."/>
            <person name="Sirot L."/>
            <person name="Sirota M."/>
            <person name="Sisneros N.B."/>
            <person name="Smith C.D."/>
            <person name="Smith T.F."/>
            <person name="Spieth J."/>
            <person name="Stage D.E."/>
            <person name="Stark A."/>
            <person name="Stephan W."/>
            <person name="Strausberg R.L."/>
            <person name="Strempel S."/>
            <person name="Sturgill D."/>
            <person name="Sutton G."/>
            <person name="Sutton G.G."/>
            <person name="Tao W."/>
            <person name="Teichmann S."/>
            <person name="Tobari Y.N."/>
            <person name="Tomimura Y."/>
            <person name="Tsolas J.M."/>
            <person name="Valente V.L."/>
            <person name="Venter E."/>
            <person name="Venter J.C."/>
            <person name="Vicario S."/>
            <person name="Vieira F.G."/>
            <person name="Vilella A.J."/>
            <person name="Villasante A."/>
            <person name="Walenz B."/>
            <person name="Wang J."/>
            <person name="Wasserman M."/>
            <person name="Watts T."/>
            <person name="Wilson D."/>
            <person name="Wilson R.K."/>
            <person name="Wing R.A."/>
            <person name="Wolfner M.F."/>
            <person name="Wong A."/>
            <person name="Wong G.K."/>
            <person name="Wu C.I."/>
            <person name="Wu G."/>
            <person name="Yamamoto D."/>
            <person name="Yang H.P."/>
            <person name="Yang S.P."/>
            <person name="Yorke J.A."/>
            <person name="Yoshida K."/>
            <person name="Zdobnov E."/>
            <person name="Zhang P."/>
            <person name="Zhang Y."/>
            <person name="Zimin A.V."/>
            <person name="Baldwin J."/>
            <person name="Abdouelleil A."/>
            <person name="Abdulkadir J."/>
            <person name="Abebe A."/>
            <person name="Abera B."/>
            <person name="Abreu J."/>
            <person name="Acer S.C."/>
            <person name="Aftuck L."/>
            <person name="Alexander A."/>
            <person name="An P."/>
            <person name="Anderson E."/>
            <person name="Anderson S."/>
            <person name="Arachi H."/>
            <person name="Azer M."/>
            <person name="Bachantsang P."/>
            <person name="Barry A."/>
            <person name="Bayul T."/>
            <person name="Berlin A."/>
            <person name="Bessette D."/>
            <person name="Bloom T."/>
            <person name="Blye J."/>
            <person name="Boguslavskiy L."/>
            <person name="Bonnet C."/>
            <person name="Boukhgalter B."/>
            <person name="Bourzgui I."/>
            <person name="Brown A."/>
            <person name="Cahill P."/>
            <person name="Channer S."/>
            <person name="Cheshatsang Y."/>
            <person name="Chuda L."/>
            <person name="Citroen M."/>
            <person name="Collymore A."/>
            <person name="Cooke P."/>
            <person name="Costello M."/>
            <person name="D'Aco K."/>
            <person name="Daza R."/>
            <person name="De Haan G."/>
            <person name="DeGray S."/>
            <person name="DeMaso C."/>
            <person name="Dhargay N."/>
            <person name="Dooley K."/>
            <person name="Dooley E."/>
            <person name="Doricent M."/>
            <person name="Dorje P."/>
            <person name="Dorjee K."/>
            <person name="Dupes A."/>
            <person name="Elong R."/>
            <person name="Falk J."/>
            <person name="Farina A."/>
            <person name="Faro S."/>
            <person name="Ferguson D."/>
            <person name="Fisher S."/>
            <person name="Foley C.D."/>
            <person name="Franke A."/>
            <person name="Friedrich D."/>
            <person name="Gadbois L."/>
            <person name="Gearin G."/>
            <person name="Gearin C.R."/>
            <person name="Giannoukos G."/>
            <person name="Goode T."/>
            <person name="Graham J."/>
            <person name="Grandbois E."/>
            <person name="Grewal S."/>
            <person name="Gyaltsen K."/>
            <person name="Hafez N."/>
            <person name="Hagos B."/>
            <person name="Hall J."/>
            <person name="Henson C."/>
            <person name="Hollinger A."/>
            <person name="Honan T."/>
            <person name="Huard M.D."/>
            <person name="Hughes L."/>
            <person name="Hurhula B."/>
            <person name="Husby M.E."/>
            <person name="Kamat A."/>
            <person name="Kanga B."/>
            <person name="Kashin S."/>
            <person name="Khazanovich D."/>
            <person name="Kisner P."/>
            <person name="Lance K."/>
            <person name="Lara M."/>
            <person name="Lee W."/>
            <person name="Lennon N."/>
            <person name="Letendre F."/>
            <person name="LeVine R."/>
            <person name="Lipovsky A."/>
            <person name="Liu X."/>
            <person name="Liu J."/>
            <person name="Liu S."/>
            <person name="Lokyitsang T."/>
            <person name="Lokyitsang Y."/>
            <person name="Lubonja R."/>
            <person name="Lui A."/>
            <person name="MacDonald P."/>
            <person name="Magnisalis V."/>
            <person name="Maru K."/>
            <person name="Matthews C."/>
            <person name="McCusker W."/>
            <person name="McDonough S."/>
            <person name="Mehta T."/>
            <person name="Meldrim J."/>
            <person name="Meneus L."/>
            <person name="Mihai O."/>
            <person name="Mihalev A."/>
            <person name="Mihova T."/>
            <person name="Mittelman R."/>
            <person name="Mlenga V."/>
            <person name="Montmayeur A."/>
            <person name="Mulrain L."/>
            <person name="Navidi A."/>
            <person name="Naylor J."/>
            <person name="Negash T."/>
            <person name="Nguyen T."/>
            <person name="Nguyen N."/>
            <person name="Nicol R."/>
            <person name="Norbu C."/>
            <person name="Norbu N."/>
            <person name="Novod N."/>
            <person name="O'Neill B."/>
            <person name="Osman S."/>
            <person name="Markiewicz E."/>
            <person name="Oyono O.L."/>
            <person name="Patti C."/>
            <person name="Phunkhang P."/>
            <person name="Pierre F."/>
            <person name="Priest M."/>
            <person name="Raghuraman S."/>
            <person name="Rege F."/>
            <person name="Reyes R."/>
            <person name="Rise C."/>
            <person name="Rogov P."/>
            <person name="Ross K."/>
            <person name="Ryan E."/>
            <person name="Settipalli S."/>
            <person name="Shea T."/>
            <person name="Sherpa N."/>
            <person name="Shi L."/>
            <person name="Shih D."/>
            <person name="Sparrow T."/>
            <person name="Spaulding J."/>
            <person name="Stalker J."/>
            <person name="Stange-Thomann N."/>
            <person name="Stavropoulos S."/>
            <person name="Stone C."/>
            <person name="Strader C."/>
            <person name="Tesfaye S."/>
            <person name="Thomson T."/>
            <person name="Thoulutsang Y."/>
            <person name="Thoulutsang D."/>
            <person name="Topham K."/>
            <person name="Topping I."/>
            <person name="Tsamla T."/>
            <person name="Vassiliev H."/>
            <person name="Vo A."/>
            <person name="Wangchuk T."/>
            <person name="Wangdi T."/>
            <person name="Weiand M."/>
            <person name="Wilkinson J."/>
            <person name="Wilson A."/>
            <person name="Yadav S."/>
            <person name="Young G."/>
            <person name="Yu Q."/>
            <person name="Zembek L."/>
            <person name="Zhong D."/>
            <person name="Zimmer A."/>
            <person name="Zwirko Z."/>
            <person name="Jaffe D.B."/>
            <person name="Alvarez P."/>
            <person name="Brockman W."/>
            <person name="Butler J."/>
            <person name="Chin C."/>
            <person name="Gnerre S."/>
            <person name="Grabherr M."/>
            <person name="Kleber M."/>
            <person name="Mauceli E."/>
            <person name="MacCallum I."/>
        </authorList>
    </citation>
    <scope>NUCLEOTIDE SEQUENCE [LARGE SCALE GENOMIC DNA]</scope>
    <source>
        <strain evidence="3">Tucson 14030-0811.24</strain>
    </source>
</reference>
<organism evidence="2 3">
    <name type="scientific">Drosophila willistoni</name>
    <name type="common">Fruit fly</name>
    <dbReference type="NCBI Taxonomy" id="7260"/>
    <lineage>
        <taxon>Eukaryota</taxon>
        <taxon>Metazoa</taxon>
        <taxon>Ecdysozoa</taxon>
        <taxon>Arthropoda</taxon>
        <taxon>Hexapoda</taxon>
        <taxon>Insecta</taxon>
        <taxon>Pterygota</taxon>
        <taxon>Neoptera</taxon>
        <taxon>Endopterygota</taxon>
        <taxon>Diptera</taxon>
        <taxon>Brachycera</taxon>
        <taxon>Muscomorpha</taxon>
        <taxon>Ephydroidea</taxon>
        <taxon>Drosophilidae</taxon>
        <taxon>Drosophila</taxon>
        <taxon>Sophophora</taxon>
    </lineage>
</organism>
<dbReference type="STRING" id="7260.B4MLI2"/>
<dbReference type="HOGENOM" id="CLU_165695_0_0_1"/>
<dbReference type="OrthoDB" id="7848512at2759"/>
<proteinExistence type="predicted"/>